<organism evidence="1 2">
    <name type="scientific">Apilactobacillus micheneri</name>
    <dbReference type="NCBI Taxonomy" id="1899430"/>
    <lineage>
        <taxon>Bacteria</taxon>
        <taxon>Bacillati</taxon>
        <taxon>Bacillota</taxon>
        <taxon>Bacilli</taxon>
        <taxon>Lactobacillales</taxon>
        <taxon>Lactobacillaceae</taxon>
        <taxon>Apilactobacillus</taxon>
    </lineage>
</organism>
<comment type="caution">
    <text evidence="1">The sequence shown here is derived from an EMBL/GenBank/DDBJ whole genome shotgun (WGS) entry which is preliminary data.</text>
</comment>
<evidence type="ECO:0000313" key="1">
    <source>
        <dbReference type="EMBL" id="TPR44121.1"/>
    </source>
</evidence>
<dbReference type="Pfam" id="PF09481">
    <property type="entry name" value="CRISPR_Cse1"/>
    <property type="match status" value="1"/>
</dbReference>
<name>A0A9Q8MTQ1_9LACO</name>
<sequence length="540" mass="62308">MLIYSERVNKIHRYNLLNESWLNVIDSNNDIQKVSLLDIFKDAHEYKRLANDTSAQDFAILRLLLSILETTFSRYDYNGQKKDVSLINNWINIWQKGKFSFEVVQTYLLSQKDKFYLYDDKYPFLQVSKKDLDDHGIKKTGTINGKLINRLISESNNKEDLFTPSTNKNKLTNDSLARWLLAFQSYSGTSDKAKYPNMKASASKGWLLGLGGIYVEGDNLFKTLMLNLMPNEQANQKPIWESDFNDKLHLEANYAPDNLSELYTNCSRLLYINPNTDLNKEDVQIEAVQLPGMDKDIANGIEPMTLFQKPKSGTNKGKIIPKMHEMNKSLWRNFGLLEGLSDDNKDTIPKPGVISDLYDKPKIDNINTSDITIVAVGMTYNHDASSMPNGEICDSLNIKRETFNDISKNGRVAQINVESKNTQKAVGIFKYFIQNVMNIRNVSNPDLVNKFIEEVYFSIDEPFKLWISSINNETDMKRYPFEWRMKLNSMLIDKAEEFMYPLSPRDLVGEMNAKTNSMENVITKYDLFRHSLKNHLNLKK</sequence>
<reference evidence="1" key="1">
    <citation type="submission" date="2018-08" db="EMBL/GenBank/DDBJ databases">
        <title>Comparative genomics of wild bee and flower associated Lactobacillus reveals potential adaptation to the bee host.</title>
        <authorList>
            <person name="Vuong H.Q."/>
            <person name="Mcfrederick Q.S."/>
        </authorList>
    </citation>
    <scope>NUCLEOTIDE SEQUENCE</scope>
    <source>
        <strain evidence="1">HV_63</strain>
    </source>
</reference>
<dbReference type="NCBIfam" id="TIGR02547">
    <property type="entry name" value="casA_cse1"/>
    <property type="match status" value="1"/>
</dbReference>
<evidence type="ECO:0000313" key="2">
    <source>
        <dbReference type="Proteomes" id="UP000784700"/>
    </source>
</evidence>
<dbReference type="Gene3D" id="1.10.132.100">
    <property type="match status" value="1"/>
</dbReference>
<proteinExistence type="predicted"/>
<accession>A0A9Q8MTQ1</accession>
<dbReference type="Proteomes" id="UP000784700">
    <property type="component" value="Unassembled WGS sequence"/>
</dbReference>
<dbReference type="EMBL" id="QUBG01000003">
    <property type="protein sequence ID" value="TPR44121.1"/>
    <property type="molecule type" value="Genomic_DNA"/>
</dbReference>
<protein>
    <submittedName>
        <fullName evidence="1">Type I-E CRISPR-associated protein Cse1/CasA</fullName>
    </submittedName>
</protein>
<dbReference type="AlphaFoldDB" id="A0A9Q8MTQ1"/>
<gene>
    <name evidence="1" type="primary">casA</name>
    <name evidence="1" type="ORF">DY130_03525</name>
</gene>
<dbReference type="InterPro" id="IPR013381">
    <property type="entry name" value="CRISPR-assoc_prot_Cse1"/>
</dbReference>